<dbReference type="PANTHER" id="PTHR30290">
    <property type="entry name" value="PERIPLASMIC BINDING COMPONENT OF ABC TRANSPORTER"/>
    <property type="match status" value="1"/>
</dbReference>
<proteinExistence type="inferred from homology"/>
<dbReference type="Proteomes" id="UP000730482">
    <property type="component" value="Unassembled WGS sequence"/>
</dbReference>
<feature type="chain" id="PRO_5045128394" description="Solute-binding protein family 5 domain-containing protein" evidence="5">
    <location>
        <begin position="25"/>
        <end position="522"/>
    </location>
</feature>
<comment type="caution">
    <text evidence="7">The sequence shown here is derived from an EMBL/GenBank/DDBJ whole genome shotgun (WGS) entry which is preliminary data.</text>
</comment>
<keyword evidence="3" id="KW-0813">Transport</keyword>
<evidence type="ECO:0000256" key="2">
    <source>
        <dbReference type="ARBA" id="ARBA00005695"/>
    </source>
</evidence>
<evidence type="ECO:0000313" key="7">
    <source>
        <dbReference type="EMBL" id="MBS2551567.1"/>
    </source>
</evidence>
<evidence type="ECO:0000256" key="3">
    <source>
        <dbReference type="ARBA" id="ARBA00022448"/>
    </source>
</evidence>
<comment type="similarity">
    <text evidence="2">Belongs to the bacterial solute-binding protein 5 family.</text>
</comment>
<evidence type="ECO:0000313" key="8">
    <source>
        <dbReference type="Proteomes" id="UP000730482"/>
    </source>
</evidence>
<dbReference type="InterPro" id="IPR000914">
    <property type="entry name" value="SBP_5_dom"/>
</dbReference>
<evidence type="ECO:0000256" key="1">
    <source>
        <dbReference type="ARBA" id="ARBA00004193"/>
    </source>
</evidence>
<dbReference type="InterPro" id="IPR039424">
    <property type="entry name" value="SBP_5"/>
</dbReference>
<dbReference type="Gene3D" id="3.40.190.10">
    <property type="entry name" value="Periplasmic binding protein-like II"/>
    <property type="match status" value="1"/>
</dbReference>
<dbReference type="Gene3D" id="3.10.105.10">
    <property type="entry name" value="Dipeptide-binding Protein, Domain 3"/>
    <property type="match status" value="1"/>
</dbReference>
<dbReference type="Pfam" id="PF00496">
    <property type="entry name" value="SBP_bac_5"/>
    <property type="match status" value="1"/>
</dbReference>
<dbReference type="InterPro" id="IPR030678">
    <property type="entry name" value="Peptide/Ni-bd"/>
</dbReference>
<dbReference type="EMBL" id="JAAFYZ010000145">
    <property type="protein sequence ID" value="MBS2551567.1"/>
    <property type="molecule type" value="Genomic_DNA"/>
</dbReference>
<keyword evidence="4 5" id="KW-0732">Signal</keyword>
<dbReference type="InterPro" id="IPR023765">
    <property type="entry name" value="SBP_5_CS"/>
</dbReference>
<dbReference type="PROSITE" id="PS51257">
    <property type="entry name" value="PROKAR_LIPOPROTEIN"/>
    <property type="match status" value="1"/>
</dbReference>
<feature type="signal peptide" evidence="5">
    <location>
        <begin position="1"/>
        <end position="24"/>
    </location>
</feature>
<protein>
    <recommendedName>
        <fullName evidence="6">Solute-binding protein family 5 domain-containing protein</fullName>
    </recommendedName>
</protein>
<reference evidence="7 8" key="1">
    <citation type="submission" date="2020-02" db="EMBL/GenBank/DDBJ databases">
        <title>Acidophilic actinobacteria isolated from forest soil.</title>
        <authorList>
            <person name="Golinska P."/>
        </authorList>
    </citation>
    <scope>NUCLEOTIDE SEQUENCE [LARGE SCALE GENOMIC DNA]</scope>
    <source>
        <strain evidence="7 8">NL8</strain>
    </source>
</reference>
<name>A0ABS5L004_9ACTN</name>
<feature type="domain" description="Solute-binding protein family 5" evidence="6">
    <location>
        <begin position="101"/>
        <end position="436"/>
    </location>
</feature>
<evidence type="ECO:0000256" key="5">
    <source>
        <dbReference type="SAM" id="SignalP"/>
    </source>
</evidence>
<evidence type="ECO:0000256" key="4">
    <source>
        <dbReference type="ARBA" id="ARBA00022729"/>
    </source>
</evidence>
<comment type="subcellular location">
    <subcellularLocation>
        <location evidence="1">Cell membrane</location>
        <topology evidence="1">Lipid-anchor</topology>
    </subcellularLocation>
</comment>
<gene>
    <name evidence="7" type="ORF">KGQ19_32335</name>
</gene>
<dbReference type="PANTHER" id="PTHR30290:SF9">
    <property type="entry name" value="OLIGOPEPTIDE-BINDING PROTEIN APPA"/>
    <property type="match status" value="1"/>
</dbReference>
<accession>A0ABS5L004</accession>
<dbReference type="RefSeq" id="WP_212016298.1">
    <property type="nucleotide sequence ID" value="NZ_JAAFYZ010000145.1"/>
</dbReference>
<organism evidence="7 8">
    <name type="scientific">Catenulispora pinistramenti</name>
    <dbReference type="NCBI Taxonomy" id="2705254"/>
    <lineage>
        <taxon>Bacteria</taxon>
        <taxon>Bacillati</taxon>
        <taxon>Actinomycetota</taxon>
        <taxon>Actinomycetes</taxon>
        <taxon>Catenulisporales</taxon>
        <taxon>Catenulisporaceae</taxon>
        <taxon>Catenulispora</taxon>
    </lineage>
</organism>
<evidence type="ECO:0000259" key="6">
    <source>
        <dbReference type="Pfam" id="PF00496"/>
    </source>
</evidence>
<dbReference type="PIRSF" id="PIRSF002741">
    <property type="entry name" value="MppA"/>
    <property type="match status" value="1"/>
</dbReference>
<dbReference type="SUPFAM" id="SSF53850">
    <property type="entry name" value="Periplasmic binding protein-like II"/>
    <property type="match status" value="1"/>
</dbReference>
<keyword evidence="8" id="KW-1185">Reference proteome</keyword>
<sequence>MTHSRRTAWAVAACTAGVFLAASACTTSDNAVSGSAGSAGSAGRTSTAAAQPVDGGTLRIGLDRPFAKIDPTDGSLMSQPLLILADAVFDPLMVNDAKGGVTPYLAKSFTPSGDAKTWTLQLRDGVKFSDGSALDAQAVIDHIHRLSDPAAKCSCAVDAAAIGAMTATGPTEVTFTLKTPDAAFPNMFTRALGYIAKVPAGSTTAIGSGPYTVSEVQAGVSATVVRNPDYWGTKGHADKIVYKVLTDADSRAASVRSGDEDLVWNETPALLKQARADGLQVDTGLGGTSTILINTKQAPFDDPRVRQALQAAIDRSALEKVVDLGQGRVSDGPIGATSPYHSAAASYPAFDTAKAKQLLGGKKVSFQYIVTNDPQSQQRATLLQQMLGDAGIAMTIKPVDQATWGTLLYQHQFQVMDFVTSLYGDADTAIAEMFGSKSPMNFVGYSNPEVDQSIATGRAALDPAVRGAAYNKAAAQIVADAPTLFLTQTATGFIASAKVGGLPDLSHMTTINVSPTQLWVGK</sequence>
<dbReference type="PROSITE" id="PS01040">
    <property type="entry name" value="SBP_BACTERIAL_5"/>
    <property type="match status" value="1"/>
</dbReference>